<dbReference type="EMBL" id="JBHSGU010000002">
    <property type="protein sequence ID" value="MFC4700139.1"/>
    <property type="molecule type" value="Genomic_DNA"/>
</dbReference>
<keyword evidence="2" id="KW-0808">Transferase</keyword>
<organism evidence="2 3">
    <name type="scientific">Glaciecola siphonariae</name>
    <dbReference type="NCBI Taxonomy" id="521012"/>
    <lineage>
        <taxon>Bacteria</taxon>
        <taxon>Pseudomonadati</taxon>
        <taxon>Pseudomonadota</taxon>
        <taxon>Gammaproteobacteria</taxon>
        <taxon>Alteromonadales</taxon>
        <taxon>Alteromonadaceae</taxon>
        <taxon>Glaciecola</taxon>
    </lineage>
</organism>
<name>A0ABV9LVS9_9ALTE</name>
<accession>A0ABV9LVS9</accession>
<protein>
    <submittedName>
        <fullName evidence="2">GNAT family N-acetyltransferase</fullName>
        <ecNumber evidence="2">2.3.1.-</ecNumber>
    </submittedName>
</protein>
<keyword evidence="3" id="KW-1185">Reference proteome</keyword>
<gene>
    <name evidence="2" type="ORF">ACFO4O_08235</name>
</gene>
<keyword evidence="2" id="KW-0012">Acyltransferase</keyword>
<comment type="caution">
    <text evidence="2">The sequence shown here is derived from an EMBL/GenBank/DDBJ whole genome shotgun (WGS) entry which is preliminary data.</text>
</comment>
<evidence type="ECO:0000313" key="2">
    <source>
        <dbReference type="EMBL" id="MFC4700139.1"/>
    </source>
</evidence>
<reference evidence="3" key="1">
    <citation type="journal article" date="2019" name="Int. J. Syst. Evol. Microbiol.">
        <title>The Global Catalogue of Microorganisms (GCM) 10K type strain sequencing project: providing services to taxonomists for standard genome sequencing and annotation.</title>
        <authorList>
            <consortium name="The Broad Institute Genomics Platform"/>
            <consortium name="The Broad Institute Genome Sequencing Center for Infectious Disease"/>
            <person name="Wu L."/>
            <person name="Ma J."/>
        </authorList>
    </citation>
    <scope>NUCLEOTIDE SEQUENCE [LARGE SCALE GENOMIC DNA]</scope>
    <source>
        <strain evidence="3">KACC 12507</strain>
    </source>
</reference>
<dbReference type="GO" id="GO:0016746">
    <property type="term" value="F:acyltransferase activity"/>
    <property type="evidence" value="ECO:0007669"/>
    <property type="project" value="UniProtKB-KW"/>
</dbReference>
<dbReference type="Pfam" id="PF13480">
    <property type="entry name" value="Acetyltransf_6"/>
    <property type="match status" value="1"/>
</dbReference>
<proteinExistence type="predicted"/>
<dbReference type="InterPro" id="IPR050644">
    <property type="entry name" value="PG_Glycine_Bridge_Synth"/>
</dbReference>
<evidence type="ECO:0000259" key="1">
    <source>
        <dbReference type="Pfam" id="PF13480"/>
    </source>
</evidence>
<dbReference type="RefSeq" id="WP_382407300.1">
    <property type="nucleotide sequence ID" value="NZ_JBHSGU010000002.1"/>
</dbReference>
<dbReference type="InterPro" id="IPR016181">
    <property type="entry name" value="Acyl_CoA_acyltransferase"/>
</dbReference>
<sequence>MSICFSLACKKDKQRWDDFVLAHDNATAYHLFAWGEAVVASYDFTMEYWMATADDGLIAILPAIKMRSLTGKMHLCSLPYCDLGGMLVKAVDAEQQLHIQTQFMQHISEHYSDVNIANIEIRDSAAKGLEATEVQKGEKVRMLLPLPNDADTLMAQFKSKLRSQIRKAEKNGLTFRVLSGDSFRFSHGANEDTAGEQAFNDFYAIIAENMRLLGSPVHAKAWYQSLIESYKDKLYIAIVDYDDIAAGAALVLTTNNKAVIPWASTRAQYNRLAPNMLLYWAVLSEACHRNMQEFDFGRSTVGEGTYKFKQQWGCVAQALSWKHYYNGALKDDKELNSSFARALAENAWRKLPLALTTALGARIRKYISL</sequence>
<dbReference type="Gene3D" id="3.40.630.30">
    <property type="match status" value="2"/>
</dbReference>
<evidence type="ECO:0000313" key="3">
    <source>
        <dbReference type="Proteomes" id="UP001595897"/>
    </source>
</evidence>
<dbReference type="PANTHER" id="PTHR36174">
    <property type="entry name" value="LIPID II:GLYCINE GLYCYLTRANSFERASE"/>
    <property type="match status" value="1"/>
</dbReference>
<dbReference type="EC" id="2.3.1.-" evidence="2"/>
<feature type="domain" description="BioF2-like acetyltransferase" evidence="1">
    <location>
        <begin position="157"/>
        <end position="309"/>
    </location>
</feature>
<dbReference type="SUPFAM" id="SSF55729">
    <property type="entry name" value="Acyl-CoA N-acyltransferases (Nat)"/>
    <property type="match status" value="1"/>
</dbReference>
<dbReference type="InterPro" id="IPR038740">
    <property type="entry name" value="BioF2-like_GNAT_dom"/>
</dbReference>
<dbReference type="Proteomes" id="UP001595897">
    <property type="component" value="Unassembled WGS sequence"/>
</dbReference>
<dbReference type="PANTHER" id="PTHR36174:SF1">
    <property type="entry name" value="LIPID II:GLYCINE GLYCYLTRANSFERASE"/>
    <property type="match status" value="1"/>
</dbReference>